<name>A0ABS1FI84_9CORY</name>
<accession>A0ABS1FI84</accession>
<dbReference type="InterPro" id="IPR022291">
    <property type="entry name" value="Bacteriocin_synth_cyclodeHase"/>
</dbReference>
<keyword evidence="2" id="KW-1185">Reference proteome</keyword>
<dbReference type="EMBL" id="JAENIP010000003">
    <property type="protein sequence ID" value="MBK1843143.1"/>
    <property type="molecule type" value="Genomic_DNA"/>
</dbReference>
<proteinExistence type="predicted"/>
<organism evidence="1 2">
    <name type="scientific">Corynebacterium antarcticum</name>
    <dbReference type="NCBI Taxonomy" id="2800405"/>
    <lineage>
        <taxon>Bacteria</taxon>
        <taxon>Bacillati</taxon>
        <taxon>Actinomycetota</taxon>
        <taxon>Actinomycetes</taxon>
        <taxon>Mycobacteriales</taxon>
        <taxon>Corynebacteriaceae</taxon>
        <taxon>Corynebacterium</taxon>
    </lineage>
</organism>
<evidence type="ECO:0000313" key="1">
    <source>
        <dbReference type="EMBL" id="MBK1843143.1"/>
    </source>
</evidence>
<dbReference type="Proteomes" id="UP000650005">
    <property type="component" value="Unassembled WGS sequence"/>
</dbReference>
<gene>
    <name evidence="1" type="ORF">JIM95_00930</name>
</gene>
<dbReference type="Gene3D" id="3.40.50.720">
    <property type="entry name" value="NAD(P)-binding Rossmann-like Domain"/>
    <property type="match status" value="1"/>
</dbReference>
<reference evidence="1" key="1">
    <citation type="submission" date="2021-01" db="EMBL/GenBank/DDBJ databases">
        <title>Characterization of Corynebacterium spp. from penguins.</title>
        <authorList>
            <person name="Svec P."/>
        </authorList>
    </citation>
    <scope>NUCLEOTIDE SEQUENCE</scope>
    <source>
        <strain evidence="1">CCM 8835</strain>
    </source>
</reference>
<sequence>MPETGQPVRLAPTVSMHLRRGRNLQFGLDPTWAGIIDTLPPDTTTRIRDVLAGTRTPVTVDELTDALVSAGGTPAETATLIDELIDYGALLRVPVGVPRVGVLGEDRAADGIRDLVAQYGAEVSGRLPGERPGGFLRTFSPGAPVVLTGAPDELHDLSTPIIQRGGDVIPVTVIDGRVVLGPLRLRGAGPCPLCARLHRFDADPDAPREAPRFGDGSWLPPDPVVLRTVVTTAAALVLRFAGVTAPPPGPERDLPSAGTVITVDPHRLTSTATRFGVHPHCPDCWAAARGCADPGAPSPGVPEVSRGFR</sequence>
<evidence type="ECO:0000313" key="2">
    <source>
        <dbReference type="Proteomes" id="UP000650005"/>
    </source>
</evidence>
<dbReference type="RefSeq" id="WP_200256018.1">
    <property type="nucleotide sequence ID" value="NZ_JAENIP020000002.1"/>
</dbReference>
<protein>
    <submittedName>
        <fullName evidence="1">TOMM leader peptide-binding protein</fullName>
    </submittedName>
</protein>
<dbReference type="NCBIfam" id="TIGR03882">
    <property type="entry name" value="cyclo_dehyd_2"/>
    <property type="match status" value="1"/>
</dbReference>
<comment type="caution">
    <text evidence="1">The sequence shown here is derived from an EMBL/GenBank/DDBJ whole genome shotgun (WGS) entry which is preliminary data.</text>
</comment>